<protein>
    <recommendedName>
        <fullName evidence="3">Polysaccharide pyruvyl transferase domain-containing protein</fullName>
    </recommendedName>
</protein>
<dbReference type="EMBL" id="JAZAQF010000078">
    <property type="protein sequence ID" value="MFG3818569.1"/>
    <property type="molecule type" value="Genomic_DNA"/>
</dbReference>
<reference evidence="2" key="1">
    <citation type="journal article" date="2024" name="Algal Res.">
        <title>Biochemical, toxicological and genomic investigation of a high-biomass producing Limnothrix strain isolated from Italian shallow drinking water reservoir.</title>
        <authorList>
            <person name="Simonazzi M."/>
            <person name="Shishido T.K."/>
            <person name="Delbaje E."/>
            <person name="Wahlsten M."/>
            <person name="Fewer D.P."/>
            <person name="Sivonen K."/>
            <person name="Pezzolesi L."/>
            <person name="Pistocchi R."/>
        </authorList>
    </citation>
    <scope>NUCLEOTIDE SEQUENCE [LARGE SCALE GENOMIC DNA]</scope>
    <source>
        <strain evidence="2">LRLZ20PSL1</strain>
    </source>
</reference>
<dbReference type="RefSeq" id="WP_393013993.1">
    <property type="nucleotide sequence ID" value="NZ_JAZAQF010000078.1"/>
</dbReference>
<accession>A0ABW7CBR0</accession>
<evidence type="ECO:0000313" key="2">
    <source>
        <dbReference type="Proteomes" id="UP001604335"/>
    </source>
</evidence>
<proteinExistence type="predicted"/>
<keyword evidence="2" id="KW-1185">Reference proteome</keyword>
<gene>
    <name evidence="1" type="ORF">VPK24_13035</name>
</gene>
<sequence length="317" mass="36861">MDTPVADAWQLLNWHVIDPKNIGDLLAAPSRYLTLAADQQAIDLRRLDPETRDQTQAELLFGDRPIVHVVGGGGLLFDRFQKAIQSLVQQRQQSPDRTKLIAWGPGQQIYGKFTPQQIQNFDYRTYLDGFDLVGLRDAHVENLGLGYHWLPCASCLHPAFDQPRLIRHEFVVFSHKKFQIDFPDFPRMTNEETDFETVLNFLGSGETILTSSYHGAYWGTLLGRRVLAFPFTSKTHTLKHQPGIFPIERWRPAGWQLKLLGKTWIDRRRYDRFTCDVTGWQRFLKQCRTYPESLQETRDRNHWFYQQVLELTSAAPT</sequence>
<organism evidence="1 2">
    <name type="scientific">Limnothrix redekei LRLZ20PSL1</name>
    <dbReference type="NCBI Taxonomy" id="3112953"/>
    <lineage>
        <taxon>Bacteria</taxon>
        <taxon>Bacillati</taxon>
        <taxon>Cyanobacteriota</taxon>
        <taxon>Cyanophyceae</taxon>
        <taxon>Pseudanabaenales</taxon>
        <taxon>Pseudanabaenaceae</taxon>
        <taxon>Limnothrix</taxon>
    </lineage>
</organism>
<dbReference type="Proteomes" id="UP001604335">
    <property type="component" value="Unassembled WGS sequence"/>
</dbReference>
<comment type="caution">
    <text evidence="1">The sequence shown here is derived from an EMBL/GenBank/DDBJ whole genome shotgun (WGS) entry which is preliminary data.</text>
</comment>
<evidence type="ECO:0008006" key="3">
    <source>
        <dbReference type="Google" id="ProtNLM"/>
    </source>
</evidence>
<evidence type="ECO:0000313" key="1">
    <source>
        <dbReference type="EMBL" id="MFG3818569.1"/>
    </source>
</evidence>
<name>A0ABW7CBR0_9CYAN</name>